<dbReference type="KEGG" id="dez:DKM44_02105"/>
<evidence type="ECO:0000313" key="3">
    <source>
        <dbReference type="Proteomes" id="UP000245368"/>
    </source>
</evidence>
<feature type="signal peptide" evidence="1">
    <location>
        <begin position="1"/>
        <end position="25"/>
    </location>
</feature>
<dbReference type="Proteomes" id="UP000245368">
    <property type="component" value="Chromosome"/>
</dbReference>
<name>A0A2Z3JAN5_9DEIO</name>
<reference evidence="2 3" key="1">
    <citation type="submission" date="2018-05" db="EMBL/GenBank/DDBJ databases">
        <title>Complete Genome Sequence of Deinococcus sp. strain 17bor-2.</title>
        <authorList>
            <person name="Srinivasan S."/>
        </authorList>
    </citation>
    <scope>NUCLEOTIDE SEQUENCE [LARGE SCALE GENOMIC DNA]</scope>
    <source>
        <strain evidence="2 3">17bor-2</strain>
    </source>
</reference>
<sequence>MKKALLPLLLLPALLMSCSSGPSPAALFSLEDKTEHMSPHQAGDLSLTIVRAASVSPPPITFSVSKLPAGMTLSFKKNPVTDTPWVEFTVTVGEVPLGTYTATITGRNSSITRTAKVSIVVEMPSRPPKGFP</sequence>
<keyword evidence="3" id="KW-1185">Reference proteome</keyword>
<protein>
    <submittedName>
        <fullName evidence="2">Uncharacterized protein</fullName>
    </submittedName>
</protein>
<organism evidence="2 3">
    <name type="scientific">Deinococcus irradiatisoli</name>
    <dbReference type="NCBI Taxonomy" id="2202254"/>
    <lineage>
        <taxon>Bacteria</taxon>
        <taxon>Thermotogati</taxon>
        <taxon>Deinococcota</taxon>
        <taxon>Deinococci</taxon>
        <taxon>Deinococcales</taxon>
        <taxon>Deinococcaceae</taxon>
        <taxon>Deinococcus</taxon>
    </lineage>
</organism>
<accession>A0A2Z3JAN5</accession>
<keyword evidence="1" id="KW-0732">Signal</keyword>
<dbReference type="RefSeq" id="WP_109825003.1">
    <property type="nucleotide sequence ID" value="NZ_CP029494.1"/>
</dbReference>
<proteinExistence type="predicted"/>
<dbReference type="AlphaFoldDB" id="A0A2Z3JAN5"/>
<dbReference type="Gene3D" id="2.60.40.10">
    <property type="entry name" value="Immunoglobulins"/>
    <property type="match status" value="1"/>
</dbReference>
<dbReference type="PROSITE" id="PS51257">
    <property type="entry name" value="PROKAR_LIPOPROTEIN"/>
    <property type="match status" value="1"/>
</dbReference>
<gene>
    <name evidence="2" type="ORF">DKM44_02105</name>
</gene>
<evidence type="ECO:0000313" key="2">
    <source>
        <dbReference type="EMBL" id="AWN22173.1"/>
    </source>
</evidence>
<feature type="chain" id="PRO_5016302720" evidence="1">
    <location>
        <begin position="26"/>
        <end position="132"/>
    </location>
</feature>
<evidence type="ECO:0000256" key="1">
    <source>
        <dbReference type="SAM" id="SignalP"/>
    </source>
</evidence>
<dbReference type="EMBL" id="CP029494">
    <property type="protein sequence ID" value="AWN22173.1"/>
    <property type="molecule type" value="Genomic_DNA"/>
</dbReference>
<dbReference type="InterPro" id="IPR013783">
    <property type="entry name" value="Ig-like_fold"/>
</dbReference>